<organism evidence="2 3">
    <name type="scientific">Oikopleura dioica</name>
    <name type="common">Tunicate</name>
    <dbReference type="NCBI Taxonomy" id="34765"/>
    <lineage>
        <taxon>Eukaryota</taxon>
        <taxon>Metazoa</taxon>
        <taxon>Chordata</taxon>
        <taxon>Tunicata</taxon>
        <taxon>Appendicularia</taxon>
        <taxon>Copelata</taxon>
        <taxon>Oikopleuridae</taxon>
        <taxon>Oikopleura</taxon>
    </lineage>
</organism>
<name>A0ABN7RV38_OIKDI</name>
<keyword evidence="1" id="KW-0812">Transmembrane</keyword>
<sequence length="377" mass="43699">MHFSKPFSAEICEESPLQRISQAWNEKIYEFFRSNLLLVKIQKIKKEKRQNKSDEKVQGRDRDFCGFESCKRNDFHGEERLEELQKVLKCRKQKNCLKTPEKLFKLKKPKKSKKSPHLITEIQISTTKSFIPGFHQITWDVQEWNGTKIDVDSDSRFKTKNCDKGKKWTLKILEPEHRGIYYAHVGATNDYERVAITKQKKADYIHSDFLDVCKSSEKNFCSMETSLEMNGCNGGYCCVHEIYTEPECVCKSGLVGKTCRELARSTENLPTNGGLQLKEWMSTLFLLLFVAGFAFGSVLLWKRKKNDRLQIERNLEKRRNTEQLENSMTFLASTLDASQQHLQIPNSVSKVSLVSNRSEKSLLSPPCGHIFNQSQFQ</sequence>
<keyword evidence="3" id="KW-1185">Reference proteome</keyword>
<gene>
    <name evidence="2" type="ORF">OKIOD_LOCUS1821</name>
</gene>
<reference evidence="2 3" key="1">
    <citation type="submission" date="2021-04" db="EMBL/GenBank/DDBJ databases">
        <authorList>
            <person name="Bliznina A."/>
        </authorList>
    </citation>
    <scope>NUCLEOTIDE SEQUENCE [LARGE SCALE GENOMIC DNA]</scope>
</reference>
<protein>
    <submittedName>
        <fullName evidence="2">Oidioi.mRNA.OKI2018_I69.PAR.g10263.t1.cds</fullName>
    </submittedName>
</protein>
<dbReference type="Proteomes" id="UP001158576">
    <property type="component" value="Chromosome PAR"/>
</dbReference>
<keyword evidence="1" id="KW-1133">Transmembrane helix</keyword>
<evidence type="ECO:0000313" key="3">
    <source>
        <dbReference type="Proteomes" id="UP001158576"/>
    </source>
</evidence>
<evidence type="ECO:0000256" key="1">
    <source>
        <dbReference type="SAM" id="Phobius"/>
    </source>
</evidence>
<feature type="transmembrane region" description="Helical" evidence="1">
    <location>
        <begin position="280"/>
        <end position="301"/>
    </location>
</feature>
<dbReference type="EMBL" id="OU015568">
    <property type="protein sequence ID" value="CAG5083040.1"/>
    <property type="molecule type" value="Genomic_DNA"/>
</dbReference>
<keyword evidence="1" id="KW-0472">Membrane</keyword>
<evidence type="ECO:0000313" key="2">
    <source>
        <dbReference type="EMBL" id="CAG5083040.1"/>
    </source>
</evidence>
<accession>A0ABN7RV38</accession>
<proteinExistence type="predicted"/>